<dbReference type="PANTHER" id="PTHR24413">
    <property type="entry name" value="SPECKLE-TYPE POZ PROTEIN"/>
    <property type="match status" value="1"/>
</dbReference>
<comment type="caution">
    <text evidence="2">The sequence shown here is derived from an EMBL/GenBank/DDBJ whole genome shotgun (WGS) entry which is preliminary data.</text>
</comment>
<gene>
    <name evidence="2" type="ORF">RI129_010232</name>
</gene>
<protein>
    <recommendedName>
        <fullName evidence="1">BTB domain-containing protein</fullName>
    </recommendedName>
</protein>
<dbReference type="Gene3D" id="3.30.710.10">
    <property type="entry name" value="Potassium Channel Kv1.1, Chain A"/>
    <property type="match status" value="1"/>
</dbReference>
<dbReference type="EMBL" id="JAVRBK010000007">
    <property type="protein sequence ID" value="KAK5641685.1"/>
    <property type="molecule type" value="Genomic_DNA"/>
</dbReference>
<dbReference type="PROSITE" id="PS50097">
    <property type="entry name" value="BTB"/>
    <property type="match status" value="1"/>
</dbReference>
<evidence type="ECO:0000313" key="2">
    <source>
        <dbReference type="EMBL" id="KAK5641685.1"/>
    </source>
</evidence>
<sequence length="397" mass="44857">MGVFTVLANKMPRTSLSKKSKQPSHELVDVEVGSVSEDLEVPVASEVVFRKVWRIRNFKKIVAKKDYLDSPEFRCSVNGKSTYWNVAVRFWKGSNGKKIPNPLVLCLNLTGCETEEKGQARIRYQFGIWDASIRYWELCDISNLVLNLENSHNLVSIGYKTLGINERHIDSEKDLRIMVKVQIIQSEEEKHSLSQDLARILATESEQYADTIIECASDQKEEPFKVNSMLIKARSSKLGAMLQKHKDPKNENIRYKLDLSVLDYCIVKELLRYIYTDKVDNTDAHANKLLPLSTRLHLPGLTALCERTLLDSMTPNTVPNILLLADQYGCENLRKAALHYCEESTALKETMHPTGKSLAWRVMEMVNPDLFLEACESIGNSSSTLDSPTTPGSVSDG</sequence>
<dbReference type="InterPro" id="IPR011333">
    <property type="entry name" value="SKP1/BTB/POZ_sf"/>
</dbReference>
<dbReference type="AlphaFoldDB" id="A0AAN7V404"/>
<dbReference type="Pfam" id="PF00651">
    <property type="entry name" value="BTB"/>
    <property type="match status" value="1"/>
</dbReference>
<name>A0AAN7V404_9COLE</name>
<keyword evidence="3" id="KW-1185">Reference proteome</keyword>
<dbReference type="SUPFAM" id="SSF54695">
    <property type="entry name" value="POZ domain"/>
    <property type="match status" value="1"/>
</dbReference>
<dbReference type="InterPro" id="IPR000210">
    <property type="entry name" value="BTB/POZ_dom"/>
</dbReference>
<organism evidence="2 3">
    <name type="scientific">Pyrocoelia pectoralis</name>
    <dbReference type="NCBI Taxonomy" id="417401"/>
    <lineage>
        <taxon>Eukaryota</taxon>
        <taxon>Metazoa</taxon>
        <taxon>Ecdysozoa</taxon>
        <taxon>Arthropoda</taxon>
        <taxon>Hexapoda</taxon>
        <taxon>Insecta</taxon>
        <taxon>Pterygota</taxon>
        <taxon>Neoptera</taxon>
        <taxon>Endopterygota</taxon>
        <taxon>Coleoptera</taxon>
        <taxon>Polyphaga</taxon>
        <taxon>Elateriformia</taxon>
        <taxon>Elateroidea</taxon>
        <taxon>Lampyridae</taxon>
        <taxon>Lampyrinae</taxon>
        <taxon>Pyrocoelia</taxon>
    </lineage>
</organism>
<dbReference type="CDD" id="cd14733">
    <property type="entry name" value="BACK"/>
    <property type="match status" value="1"/>
</dbReference>
<evidence type="ECO:0000313" key="3">
    <source>
        <dbReference type="Proteomes" id="UP001329430"/>
    </source>
</evidence>
<reference evidence="2 3" key="1">
    <citation type="journal article" date="2024" name="Insects">
        <title>An Improved Chromosome-Level Genome Assembly of the Firefly Pyrocoelia pectoralis.</title>
        <authorList>
            <person name="Fu X."/>
            <person name="Meyer-Rochow V.B."/>
            <person name="Ballantyne L."/>
            <person name="Zhu X."/>
        </authorList>
    </citation>
    <scope>NUCLEOTIDE SEQUENCE [LARGE SCALE GENOMIC DNA]</scope>
    <source>
        <strain evidence="2">XCY_ONT2</strain>
    </source>
</reference>
<feature type="domain" description="BTB" evidence="1">
    <location>
        <begin position="209"/>
        <end position="283"/>
    </location>
</feature>
<dbReference type="Proteomes" id="UP001329430">
    <property type="component" value="Chromosome 7"/>
</dbReference>
<evidence type="ECO:0000259" key="1">
    <source>
        <dbReference type="PROSITE" id="PS50097"/>
    </source>
</evidence>
<proteinExistence type="predicted"/>
<dbReference type="SMART" id="SM00225">
    <property type="entry name" value="BTB"/>
    <property type="match status" value="1"/>
</dbReference>
<accession>A0AAN7V404</accession>